<dbReference type="EMBL" id="CP040058">
    <property type="protein sequence ID" value="QCP35338.1"/>
    <property type="molecule type" value="Genomic_DNA"/>
</dbReference>
<dbReference type="AlphaFoldDB" id="A0A4P8ICG3"/>
<organism evidence="1 2">
    <name type="scientific">Anaerostipes rhamnosivorans</name>
    <dbReference type="NCBI Taxonomy" id="1229621"/>
    <lineage>
        <taxon>Bacteria</taxon>
        <taxon>Bacillati</taxon>
        <taxon>Bacillota</taxon>
        <taxon>Clostridia</taxon>
        <taxon>Lachnospirales</taxon>
        <taxon>Lachnospiraceae</taxon>
        <taxon>Anaerostipes</taxon>
    </lineage>
</organism>
<name>A0A4P8ICG3_9FIRM</name>
<reference evidence="1 2" key="1">
    <citation type="submission" date="2019-05" db="EMBL/GenBank/DDBJ databases">
        <title>Complete genome sequencing of Anaerostipes rhamnosivorans.</title>
        <authorList>
            <person name="Bui T.P.N."/>
            <person name="de Vos W.M."/>
        </authorList>
    </citation>
    <scope>NUCLEOTIDE SEQUENCE [LARGE SCALE GENOMIC DNA]</scope>
    <source>
        <strain evidence="1 2">1y2</strain>
    </source>
</reference>
<proteinExistence type="predicted"/>
<sequence length="38" mass="4505">MKNVLKEMNLGIKVIRYSPENNHNLLLHSKIKPCIFRL</sequence>
<evidence type="ECO:0000313" key="2">
    <source>
        <dbReference type="Proteomes" id="UP000298653"/>
    </source>
</evidence>
<dbReference type="KEGG" id="arf:AR1Y2_1884"/>
<gene>
    <name evidence="1" type="ORF">AR1Y2_1884</name>
</gene>
<dbReference type="Proteomes" id="UP000298653">
    <property type="component" value="Chromosome"/>
</dbReference>
<accession>A0A4P8ICG3</accession>
<keyword evidence="2" id="KW-1185">Reference proteome</keyword>
<evidence type="ECO:0000313" key="1">
    <source>
        <dbReference type="EMBL" id="QCP35338.1"/>
    </source>
</evidence>
<protein>
    <submittedName>
        <fullName evidence="1">Uncharacterized protein</fullName>
    </submittedName>
</protein>